<sequence>MSQKTSSGPNATEKALPNAPSTSQQCKYDPHTTRIYDQFSQTETRDKNPGQTAARSSFHQMSKVEPSRVVTTRNPGEHPDSDGDTSKPSGLSSATRLDKFDEKDNNAENIHEKLRETEKQLDDAVAALASLHSTDPFRVGDDRIARARDELYHDIRNWSKNFRVIPKKFAIGKIVKDAVLGTQDDCPFLEITPSYDRYLELETGLFLLVQSYVWKILMEEVFDCFVWTGGLCRRAPVGTGRNCPIHQSFDRLCQVFYANKKPDASTTKNYYHWRAHTARMIASSNQLHAECVARSVNAITKRMESDLKSYTDQKEIFGERDKNGGEYLASIVRSAMDFDCLIYQQKAKFVFDRELGASHNRMKSTRFDPILMHGDYTEPQIEVLVQKKPFVKLLCAPALIKYGTSAGENYEKGSLISRAEVYT</sequence>
<evidence type="ECO:0000313" key="2">
    <source>
        <dbReference type="EMBL" id="PMD31280.1"/>
    </source>
</evidence>
<dbReference type="OrthoDB" id="3563518at2759"/>
<organism evidence="2 3">
    <name type="scientific">Hyaloscypha variabilis (strain UAMH 11265 / GT02V1 / F)</name>
    <name type="common">Meliniomyces variabilis</name>
    <dbReference type="NCBI Taxonomy" id="1149755"/>
    <lineage>
        <taxon>Eukaryota</taxon>
        <taxon>Fungi</taxon>
        <taxon>Dikarya</taxon>
        <taxon>Ascomycota</taxon>
        <taxon>Pezizomycotina</taxon>
        <taxon>Leotiomycetes</taxon>
        <taxon>Helotiales</taxon>
        <taxon>Hyaloscyphaceae</taxon>
        <taxon>Hyaloscypha</taxon>
        <taxon>Hyaloscypha variabilis</taxon>
    </lineage>
</organism>
<feature type="compositionally biased region" description="Polar residues" evidence="1">
    <location>
        <begin position="49"/>
        <end position="60"/>
    </location>
</feature>
<feature type="compositionally biased region" description="Basic and acidic residues" evidence="1">
    <location>
        <begin position="96"/>
        <end position="106"/>
    </location>
</feature>
<feature type="compositionally biased region" description="Polar residues" evidence="1">
    <location>
        <begin position="86"/>
        <end position="95"/>
    </location>
</feature>
<accession>A0A2J6QYE4</accession>
<feature type="region of interest" description="Disordered" evidence="1">
    <location>
        <begin position="1"/>
        <end position="106"/>
    </location>
</feature>
<dbReference type="AlphaFoldDB" id="A0A2J6QYE4"/>
<keyword evidence="3" id="KW-1185">Reference proteome</keyword>
<dbReference type="EMBL" id="KZ613963">
    <property type="protein sequence ID" value="PMD31280.1"/>
    <property type="molecule type" value="Genomic_DNA"/>
</dbReference>
<dbReference type="Proteomes" id="UP000235786">
    <property type="component" value="Unassembled WGS sequence"/>
</dbReference>
<reference evidence="2 3" key="1">
    <citation type="submission" date="2016-04" db="EMBL/GenBank/DDBJ databases">
        <title>A degradative enzymes factory behind the ericoid mycorrhizal symbiosis.</title>
        <authorList>
            <consortium name="DOE Joint Genome Institute"/>
            <person name="Martino E."/>
            <person name="Morin E."/>
            <person name="Grelet G."/>
            <person name="Kuo A."/>
            <person name="Kohler A."/>
            <person name="Daghino S."/>
            <person name="Barry K."/>
            <person name="Choi C."/>
            <person name="Cichocki N."/>
            <person name="Clum A."/>
            <person name="Copeland A."/>
            <person name="Hainaut M."/>
            <person name="Haridas S."/>
            <person name="Labutti K."/>
            <person name="Lindquist E."/>
            <person name="Lipzen A."/>
            <person name="Khouja H.-R."/>
            <person name="Murat C."/>
            <person name="Ohm R."/>
            <person name="Olson A."/>
            <person name="Spatafora J."/>
            <person name="Veneault-Fourrey C."/>
            <person name="Henrissat B."/>
            <person name="Grigoriev I."/>
            <person name="Martin F."/>
            <person name="Perotto S."/>
        </authorList>
    </citation>
    <scope>NUCLEOTIDE SEQUENCE [LARGE SCALE GENOMIC DNA]</scope>
    <source>
        <strain evidence="2 3">F</strain>
    </source>
</reference>
<protein>
    <submittedName>
        <fullName evidence="2">Uncharacterized protein</fullName>
    </submittedName>
</protein>
<name>A0A2J6QYE4_HYAVF</name>
<proteinExistence type="predicted"/>
<feature type="compositionally biased region" description="Polar residues" evidence="1">
    <location>
        <begin position="1"/>
        <end position="10"/>
    </location>
</feature>
<evidence type="ECO:0000313" key="3">
    <source>
        <dbReference type="Proteomes" id="UP000235786"/>
    </source>
</evidence>
<feature type="compositionally biased region" description="Basic and acidic residues" evidence="1">
    <location>
        <begin position="75"/>
        <end position="85"/>
    </location>
</feature>
<evidence type="ECO:0000256" key="1">
    <source>
        <dbReference type="SAM" id="MobiDB-lite"/>
    </source>
</evidence>
<gene>
    <name evidence="2" type="ORF">L207DRAFT_572950</name>
</gene>